<reference evidence="4" key="1">
    <citation type="journal article" date="2019" name="Int. J. Syst. Evol. Microbiol.">
        <title>The Global Catalogue of Microorganisms (GCM) 10K type strain sequencing project: providing services to taxonomists for standard genome sequencing and annotation.</title>
        <authorList>
            <consortium name="The Broad Institute Genomics Platform"/>
            <consortium name="The Broad Institute Genome Sequencing Center for Infectious Disease"/>
            <person name="Wu L."/>
            <person name="Ma J."/>
        </authorList>
    </citation>
    <scope>NUCLEOTIDE SEQUENCE [LARGE SCALE GENOMIC DNA]</scope>
    <source>
        <strain evidence="4">KCTC 42662</strain>
    </source>
</reference>
<accession>A0ABW5KEY6</accession>
<evidence type="ECO:0000313" key="3">
    <source>
        <dbReference type="EMBL" id="MFD2546385.1"/>
    </source>
</evidence>
<dbReference type="InterPro" id="IPR000683">
    <property type="entry name" value="Gfo/Idh/MocA-like_OxRdtase_N"/>
</dbReference>
<dbReference type="Pfam" id="PF01408">
    <property type="entry name" value="GFO_IDH_MocA"/>
    <property type="match status" value="1"/>
</dbReference>
<dbReference type="Pfam" id="PF22725">
    <property type="entry name" value="GFO_IDH_MocA_C3"/>
    <property type="match status" value="1"/>
</dbReference>
<dbReference type="EMBL" id="JBHULR010000001">
    <property type="protein sequence ID" value="MFD2546385.1"/>
    <property type="molecule type" value="Genomic_DNA"/>
</dbReference>
<dbReference type="SUPFAM" id="SSF51735">
    <property type="entry name" value="NAD(P)-binding Rossmann-fold domains"/>
    <property type="match status" value="1"/>
</dbReference>
<dbReference type="PANTHER" id="PTHR43249">
    <property type="entry name" value="UDP-N-ACETYL-2-AMINO-2-DEOXY-D-GLUCURONATE OXIDASE"/>
    <property type="match status" value="1"/>
</dbReference>
<dbReference type="Gene3D" id="3.30.360.10">
    <property type="entry name" value="Dihydrodipicolinate Reductase, domain 2"/>
    <property type="match status" value="1"/>
</dbReference>
<dbReference type="RefSeq" id="WP_380900119.1">
    <property type="nucleotide sequence ID" value="NZ_JBHUEG010000002.1"/>
</dbReference>
<feature type="domain" description="Gfo/Idh/MocA-like oxidoreductase N-terminal" evidence="1">
    <location>
        <begin position="6"/>
        <end position="120"/>
    </location>
</feature>
<dbReference type="InterPro" id="IPR055170">
    <property type="entry name" value="GFO_IDH_MocA-like_dom"/>
</dbReference>
<proteinExistence type="predicted"/>
<evidence type="ECO:0000259" key="1">
    <source>
        <dbReference type="Pfam" id="PF01408"/>
    </source>
</evidence>
<gene>
    <name evidence="3" type="ORF">ACFSR5_01865</name>
</gene>
<sequence>MKNKSFGFGIIGTGAIAHVHAQALSTIAEAQLLGVFNRTAERASAFAANHGCLAFTTLEDFLADKNIDVVCICSASGAHLDAALACIEAGKHCLIEKPLEITTERCMRIIDAAEKKGVKIGTVFHSRFYPASQQLKNALDRDRFGTLVIGSAYVKWSREEAYYASAAWRGTWDLDGGGALMNQGIHAVDILQWYMGPVLSVQAKMANRRHTTIDVEDTVVANLTFANGALGSIECTTAAHPGTLKRIEIVGTKGTAVLEEERLTTWQFKHPEEVDNATLNTITPQSNGGASDPMQIAHTGHILQIKDFINAIIHHRPPQVDGREGLKSVAIIRAIYESARTDKTVFVK</sequence>
<name>A0ABW5KEY6_9SPHI</name>
<evidence type="ECO:0000313" key="4">
    <source>
        <dbReference type="Proteomes" id="UP001597545"/>
    </source>
</evidence>
<dbReference type="Proteomes" id="UP001597545">
    <property type="component" value="Unassembled WGS sequence"/>
</dbReference>
<dbReference type="InterPro" id="IPR052515">
    <property type="entry name" value="Gfo/Idh/MocA_Oxidoreductase"/>
</dbReference>
<dbReference type="PANTHER" id="PTHR43249:SF1">
    <property type="entry name" value="D-GLUCOSIDE 3-DEHYDROGENASE"/>
    <property type="match status" value="1"/>
</dbReference>
<organism evidence="3 4">
    <name type="scientific">Sphingobacterium suaedae</name>
    <dbReference type="NCBI Taxonomy" id="1686402"/>
    <lineage>
        <taxon>Bacteria</taxon>
        <taxon>Pseudomonadati</taxon>
        <taxon>Bacteroidota</taxon>
        <taxon>Sphingobacteriia</taxon>
        <taxon>Sphingobacteriales</taxon>
        <taxon>Sphingobacteriaceae</taxon>
        <taxon>Sphingobacterium</taxon>
    </lineage>
</organism>
<keyword evidence="4" id="KW-1185">Reference proteome</keyword>
<dbReference type="Gene3D" id="3.40.50.720">
    <property type="entry name" value="NAD(P)-binding Rossmann-like Domain"/>
    <property type="match status" value="1"/>
</dbReference>
<evidence type="ECO:0000259" key="2">
    <source>
        <dbReference type="Pfam" id="PF22725"/>
    </source>
</evidence>
<dbReference type="SUPFAM" id="SSF55347">
    <property type="entry name" value="Glyceraldehyde-3-phosphate dehydrogenase-like, C-terminal domain"/>
    <property type="match status" value="1"/>
</dbReference>
<protein>
    <submittedName>
        <fullName evidence="3">Gfo/Idh/MocA family protein</fullName>
    </submittedName>
</protein>
<feature type="domain" description="GFO/IDH/MocA-like oxidoreductase" evidence="2">
    <location>
        <begin position="133"/>
        <end position="256"/>
    </location>
</feature>
<dbReference type="InterPro" id="IPR036291">
    <property type="entry name" value="NAD(P)-bd_dom_sf"/>
</dbReference>
<comment type="caution">
    <text evidence="3">The sequence shown here is derived from an EMBL/GenBank/DDBJ whole genome shotgun (WGS) entry which is preliminary data.</text>
</comment>